<evidence type="ECO:0000313" key="3">
    <source>
        <dbReference type="EMBL" id="SSA48181.1"/>
    </source>
</evidence>
<keyword evidence="1" id="KW-0732">Signal</keyword>
<dbReference type="Proteomes" id="UP000245839">
    <property type="component" value="Unassembled WGS sequence"/>
</dbReference>
<accession>A0A2Y9AV25</accession>
<protein>
    <submittedName>
        <fullName evidence="3">Uncharacterized protein</fullName>
    </submittedName>
</protein>
<reference evidence="3 5" key="1">
    <citation type="submission" date="2016-10" db="EMBL/GenBank/DDBJ databases">
        <authorList>
            <person name="Cai Z."/>
        </authorList>
    </citation>
    <scope>NUCLEOTIDE SEQUENCE [LARGE SCALE GENOMIC DNA]</scope>
    <source>
        <strain evidence="3 5">DSM 25227</strain>
    </source>
</reference>
<dbReference type="InterPro" id="IPR036280">
    <property type="entry name" value="Multihaem_cyt_sf"/>
</dbReference>
<name>A0A2Y9AV25_9RHOB</name>
<evidence type="ECO:0000313" key="5">
    <source>
        <dbReference type="Proteomes" id="UP000251571"/>
    </source>
</evidence>
<dbReference type="Gene3D" id="1.10.1130.10">
    <property type="entry name" value="Flavocytochrome C3, Chain A"/>
    <property type="match status" value="1"/>
</dbReference>
<feature type="chain" id="PRO_5036058961" evidence="1">
    <location>
        <begin position="24"/>
        <end position="391"/>
    </location>
</feature>
<evidence type="ECO:0000313" key="4">
    <source>
        <dbReference type="Proteomes" id="UP000245839"/>
    </source>
</evidence>
<gene>
    <name evidence="2" type="ORF">BCF38_10764</name>
    <name evidence="3" type="ORF">SAMN05421539_10764</name>
</gene>
<dbReference type="EMBL" id="UETC01000007">
    <property type="protein sequence ID" value="SSA48181.1"/>
    <property type="molecule type" value="Genomic_DNA"/>
</dbReference>
<reference evidence="2 4" key="2">
    <citation type="submission" date="2018-03" db="EMBL/GenBank/DDBJ databases">
        <title>Genomic Encyclopedia of Archaeal and Bacterial Type Strains, Phase II (KMG-II): from individual species to whole genera.</title>
        <authorList>
            <person name="Goeker M."/>
        </authorList>
    </citation>
    <scope>NUCLEOTIDE SEQUENCE [LARGE SCALE GENOMIC DNA]</scope>
    <source>
        <strain evidence="2 4">DSM 25227</strain>
    </source>
</reference>
<dbReference type="Proteomes" id="UP000251571">
    <property type="component" value="Unassembled WGS sequence"/>
</dbReference>
<sequence>MSTLGRIAARLLACAATSGALFAGGVAYAQTASEPESGDASVPFALPKSGPFTPADINIDNDKAIADWFRSSHANAASEAFSHWDDDGEIRAACATCHSGEGFRDFHGLDGTPAGVVDGPINTGGVVDCGTCHNAGLSEITEITMPSGVVHPVTGVEASCLTCHQGRTAGTTVEAAIAGLPADEPNPELRFINPHYATAAATWLGGYGAAGYHYEGQDYSGRFFHARPVASCNSCHEPHTLEVEFEPCLTCHLADSPDDIRIARQSYDGSGNTSVGIKSDIDANADRLLAMIRAYTDDVVGSPVIYDGTRYPYFFADANGDGAIDMADGRPVAYVAWTPRSLRTAFNWKLVTADPGNFAHNPHYALELLYDSIEDLSDPLGVDIEALDLLR</sequence>
<keyword evidence="4" id="KW-1185">Reference proteome</keyword>
<feature type="signal peptide" evidence="1">
    <location>
        <begin position="1"/>
        <end position="23"/>
    </location>
</feature>
<evidence type="ECO:0000313" key="2">
    <source>
        <dbReference type="EMBL" id="PWJ16951.1"/>
    </source>
</evidence>
<organism evidence="3 5">
    <name type="scientific">Jannaschia seohaensis</name>
    <dbReference type="NCBI Taxonomy" id="475081"/>
    <lineage>
        <taxon>Bacteria</taxon>
        <taxon>Pseudomonadati</taxon>
        <taxon>Pseudomonadota</taxon>
        <taxon>Alphaproteobacteria</taxon>
        <taxon>Rhodobacterales</taxon>
        <taxon>Roseobacteraceae</taxon>
        <taxon>Jannaschia</taxon>
    </lineage>
</organism>
<dbReference type="EMBL" id="QGDJ01000007">
    <property type="protein sequence ID" value="PWJ16951.1"/>
    <property type="molecule type" value="Genomic_DNA"/>
</dbReference>
<dbReference type="AlphaFoldDB" id="A0A2Y9AV25"/>
<dbReference type="OrthoDB" id="29411at2"/>
<proteinExistence type="predicted"/>
<dbReference type="SUPFAM" id="SSF48695">
    <property type="entry name" value="Multiheme cytochromes"/>
    <property type="match status" value="1"/>
</dbReference>
<evidence type="ECO:0000256" key="1">
    <source>
        <dbReference type="SAM" id="SignalP"/>
    </source>
</evidence>
<dbReference type="RefSeq" id="WP_109565102.1">
    <property type="nucleotide sequence ID" value="NZ_QGDJ01000007.1"/>
</dbReference>